<evidence type="ECO:0000313" key="3">
    <source>
        <dbReference type="EMBL" id="MBB5841384.1"/>
    </source>
</evidence>
<proteinExistence type="inferred from homology"/>
<dbReference type="PANTHER" id="PTHR43708">
    <property type="entry name" value="CONSERVED EXPRESSED OXIDOREDUCTASE (EUROFUNG)"/>
    <property type="match status" value="1"/>
</dbReference>
<comment type="similarity">
    <text evidence="1">Belongs to the Gfo/Idh/MocA family.</text>
</comment>
<dbReference type="Proteomes" id="UP000549971">
    <property type="component" value="Unassembled WGS sequence"/>
</dbReference>
<evidence type="ECO:0000256" key="1">
    <source>
        <dbReference type="ARBA" id="ARBA00010928"/>
    </source>
</evidence>
<dbReference type="InterPro" id="IPR051317">
    <property type="entry name" value="Gfo/Idh/MocA_oxidoreduct"/>
</dbReference>
<gene>
    <name evidence="3" type="ORF">HDA39_008118</name>
</gene>
<dbReference type="AlphaFoldDB" id="A0A7W9JFV4"/>
<evidence type="ECO:0000313" key="4">
    <source>
        <dbReference type="Proteomes" id="UP000549971"/>
    </source>
</evidence>
<sequence>MRIGVVDLDTSHPAAFLPLLRQRGHEVVAVYGGQTVVDDDYTRGYAAEHGLSVVDDPEELVGAVDAVFIHSVDWDKHLVRARPFAEAGVPIHLCKPFAGRAADLRELIRWADSGVRLSGGSALRWSAAVADWQETGHEVVTAYAATYGHPLDYGIHAYSLLSGLLGPDVEAARSLDDEGRRVELRWRDGRTAVVAVAPAGTGGYGFFATLVHGGGVHHVEAGGTDLYARFIDVTVGHLSGERDQPVSFAELVEPELAVIAGLASAKHGGSWIALHDDPRIDDVAFDGQAFAASYRVTRRKALGLS</sequence>
<dbReference type="PANTHER" id="PTHR43708:SF5">
    <property type="entry name" value="CONSERVED EXPRESSED OXIDOREDUCTASE (EUROFUNG)-RELATED"/>
    <property type="match status" value="1"/>
</dbReference>
<dbReference type="RefSeq" id="WP_184804629.1">
    <property type="nucleotide sequence ID" value="NZ_JACHMY010000001.1"/>
</dbReference>
<dbReference type="SUPFAM" id="SSF51735">
    <property type="entry name" value="NAD(P)-binding Rossmann-fold domains"/>
    <property type="match status" value="1"/>
</dbReference>
<dbReference type="EMBL" id="JACHMY010000001">
    <property type="protein sequence ID" value="MBB5841384.1"/>
    <property type="molecule type" value="Genomic_DNA"/>
</dbReference>
<keyword evidence="4" id="KW-1185">Reference proteome</keyword>
<reference evidence="3 4" key="1">
    <citation type="submission" date="2020-08" db="EMBL/GenBank/DDBJ databases">
        <title>Sequencing the genomes of 1000 actinobacteria strains.</title>
        <authorList>
            <person name="Klenk H.-P."/>
        </authorList>
    </citation>
    <scope>NUCLEOTIDE SEQUENCE [LARGE SCALE GENOMIC DNA]</scope>
    <source>
        <strain evidence="3 4">DSM 28967</strain>
    </source>
</reference>
<dbReference type="GO" id="GO:0016491">
    <property type="term" value="F:oxidoreductase activity"/>
    <property type="evidence" value="ECO:0007669"/>
    <property type="project" value="UniProtKB-KW"/>
</dbReference>
<evidence type="ECO:0000256" key="2">
    <source>
        <dbReference type="ARBA" id="ARBA00023002"/>
    </source>
</evidence>
<name>A0A7W9JFV4_9ACTN</name>
<protein>
    <recommendedName>
        <fullName evidence="5">Dehydrogenase</fullName>
    </recommendedName>
</protein>
<organism evidence="3 4">
    <name type="scientific">Kribbella italica</name>
    <dbReference type="NCBI Taxonomy" id="1540520"/>
    <lineage>
        <taxon>Bacteria</taxon>
        <taxon>Bacillati</taxon>
        <taxon>Actinomycetota</taxon>
        <taxon>Actinomycetes</taxon>
        <taxon>Propionibacteriales</taxon>
        <taxon>Kribbellaceae</taxon>
        <taxon>Kribbella</taxon>
    </lineage>
</organism>
<comment type="caution">
    <text evidence="3">The sequence shown here is derived from an EMBL/GenBank/DDBJ whole genome shotgun (WGS) entry which is preliminary data.</text>
</comment>
<dbReference type="InterPro" id="IPR036291">
    <property type="entry name" value="NAD(P)-bd_dom_sf"/>
</dbReference>
<evidence type="ECO:0008006" key="5">
    <source>
        <dbReference type="Google" id="ProtNLM"/>
    </source>
</evidence>
<accession>A0A7W9JFV4</accession>
<keyword evidence="2" id="KW-0560">Oxidoreductase</keyword>
<dbReference type="Gene3D" id="3.40.50.720">
    <property type="entry name" value="NAD(P)-binding Rossmann-like Domain"/>
    <property type="match status" value="1"/>
</dbReference>